<keyword evidence="1" id="KW-0175">Coiled coil</keyword>
<accession>A0A7Z0S445</accession>
<comment type="caution">
    <text evidence="2">The sequence shown here is derived from an EMBL/GenBank/DDBJ whole genome shotgun (WGS) entry which is preliminary data.</text>
</comment>
<name>A0A7Z0S445_9STRE</name>
<dbReference type="Proteomes" id="UP000589521">
    <property type="component" value="Unassembled WGS sequence"/>
</dbReference>
<dbReference type="EMBL" id="JACBXX010000050">
    <property type="protein sequence ID" value="NYS95839.1"/>
    <property type="molecule type" value="Genomic_DNA"/>
</dbReference>
<dbReference type="RefSeq" id="WP_179924691.1">
    <property type="nucleotide sequence ID" value="NZ_JACBXX010000050.1"/>
</dbReference>
<feature type="coiled-coil region" evidence="1">
    <location>
        <begin position="37"/>
        <end position="103"/>
    </location>
</feature>
<gene>
    <name evidence="2" type="ORF">HZY94_01260</name>
</gene>
<proteinExistence type="predicted"/>
<dbReference type="SUPFAM" id="SSF58100">
    <property type="entry name" value="Bacterial hemolysins"/>
    <property type="match status" value="1"/>
</dbReference>
<evidence type="ECO:0000313" key="2">
    <source>
        <dbReference type="EMBL" id="NYS95839.1"/>
    </source>
</evidence>
<reference evidence="2 3" key="1">
    <citation type="submission" date="2020-07" db="EMBL/GenBank/DDBJ databases">
        <title>MOT database genomes.</title>
        <authorList>
            <person name="Joseph S."/>
            <person name="Aduse-Opoku J."/>
            <person name="Hashim A."/>
            <person name="Wade W."/>
            <person name="Curtis M."/>
        </authorList>
    </citation>
    <scope>NUCLEOTIDE SEQUENCE [LARGE SCALE GENOMIC DNA]</scope>
    <source>
        <strain evidence="2 3">STR</strain>
    </source>
</reference>
<dbReference type="AlphaFoldDB" id="A0A7Z0S445"/>
<evidence type="ECO:0000256" key="1">
    <source>
        <dbReference type="SAM" id="Coils"/>
    </source>
</evidence>
<sequence length="110" mass="12227">MGLISTILFLSAAKSSYELVSNRKAIMRNAQEAASESKRFNHLQAQLKDQLQNLQTEAQKISPLAQDLSYKAQAFGKEAQARAEQIQAQMEQAQAHVEELQAKIKASNKP</sequence>
<organism evidence="2 3">
    <name type="scientific">Streptococcus danieliae</name>
    <dbReference type="NCBI Taxonomy" id="747656"/>
    <lineage>
        <taxon>Bacteria</taxon>
        <taxon>Bacillati</taxon>
        <taxon>Bacillota</taxon>
        <taxon>Bacilli</taxon>
        <taxon>Lactobacillales</taxon>
        <taxon>Streptococcaceae</taxon>
        <taxon>Streptococcus</taxon>
    </lineage>
</organism>
<evidence type="ECO:0000313" key="3">
    <source>
        <dbReference type="Proteomes" id="UP000589521"/>
    </source>
</evidence>
<protein>
    <submittedName>
        <fullName evidence="2">Uncharacterized protein</fullName>
    </submittedName>
</protein>